<dbReference type="EMBL" id="MH545961">
    <property type="protein sequence ID" value="QDJ94286.1"/>
    <property type="molecule type" value="Genomic_RNA"/>
</dbReference>
<sequence>MEFAPVCYIITKNDEGCDKKLTLLSRDDLIDFNSDENQDELLLEKRPFVKSYEGYLQEWAERPCYFSNAMSLMDLAMHTGKASIDSDPNIGKPGVKKLTAVEVQSPWKTGIPFDSVDNGVLLAVGYEGLNLEKKRARSVALVMQNDGSYVVLVGNEVHTSSPYFNECMRCRRLASTMSGDVFVDALRIV</sequence>
<gene>
    <name evidence="1" type="primary">ORF8</name>
</gene>
<reference evidence="1" key="1">
    <citation type="submission" date="2016-02" db="EMBL/GenBank/DDBJ databases">
        <title>Sequence analysis of Grapevine leafroll-associated virus 1 isolates from Washington vineyards.</title>
        <authorList>
            <person name="Donda B.P."/>
            <person name="Jarugula S."/>
            <person name="Naidu R.A."/>
        </authorList>
    </citation>
    <scope>NUCLEOTIDE SEQUENCE</scope>
    <source>
        <strain evidence="1">WA-PN</strain>
    </source>
</reference>
<accession>A0A1P8BJC6</accession>
<protein>
    <submittedName>
        <fullName evidence="1">p21</fullName>
    </submittedName>
</protein>
<evidence type="ECO:0000313" key="1">
    <source>
        <dbReference type="EMBL" id="ANP22155.1"/>
    </source>
</evidence>
<name>A0A1P8BJC6_9CLOS</name>
<evidence type="ECO:0000313" key="2">
    <source>
        <dbReference type="EMBL" id="QDJ94286.1"/>
    </source>
</evidence>
<proteinExistence type="predicted"/>
<reference evidence="2" key="2">
    <citation type="submission" date="2018-06" db="EMBL/GenBank/DDBJ databases">
        <title>Sequence analysis reveals broad genomic variability of Grapevine leafroll-associated virus 1 in three non-coding regions.</title>
        <authorList>
            <person name="Li C."/>
            <person name="Xiao H."/>
            <person name="Kuipery A."/>
            <person name="Wilson R."/>
            <person name="Meng B."/>
        </authorList>
    </citation>
    <scope>NUCLEOTIDE SEQUENCE</scope>
    <source>
        <strain evidence="2">ON84-15</strain>
    </source>
</reference>
<organism evidence="1">
    <name type="scientific">Grapevine leafroll-associated virus 1</name>
    <dbReference type="NCBI Taxonomy" id="47985"/>
    <lineage>
        <taxon>Viruses</taxon>
        <taxon>Riboviria</taxon>
        <taxon>Orthornavirae</taxon>
        <taxon>Kitrinoviricota</taxon>
        <taxon>Alsuviricetes</taxon>
        <taxon>Martellivirales</taxon>
        <taxon>Closteroviridae</taxon>
        <taxon>Ampelovirus</taxon>
        <taxon>Ampelovirus univitis</taxon>
    </lineage>
</organism>
<dbReference type="EMBL" id="KU674797">
    <property type="protein sequence ID" value="ANP22155.1"/>
    <property type="molecule type" value="Genomic_RNA"/>
</dbReference>